<gene>
    <name evidence="4" type="ORF">DKG74_19715</name>
</gene>
<dbReference type="PANTHER" id="PTHR43155:SF2">
    <property type="entry name" value="CYCLIC DI-GMP PHOSPHODIESTERASE PA4108"/>
    <property type="match status" value="1"/>
</dbReference>
<dbReference type="InterPro" id="IPR003018">
    <property type="entry name" value="GAF"/>
</dbReference>
<dbReference type="Gene3D" id="3.30.450.20">
    <property type="entry name" value="PAS domain"/>
    <property type="match status" value="1"/>
</dbReference>
<keyword evidence="5" id="KW-1185">Reference proteome</keyword>
<dbReference type="InterPro" id="IPR003607">
    <property type="entry name" value="HD/PDEase_dom"/>
</dbReference>
<feature type="domain" description="PAC" evidence="2">
    <location>
        <begin position="82"/>
        <end position="138"/>
    </location>
</feature>
<dbReference type="Proteomes" id="UP000245461">
    <property type="component" value="Unassembled WGS sequence"/>
</dbReference>
<dbReference type="EMBL" id="QGLE01000016">
    <property type="protein sequence ID" value="PWR18183.1"/>
    <property type="molecule type" value="Genomic_DNA"/>
</dbReference>
<sequence length="518" mass="56976">MTREKELMAAWLGEGGGIVSVIDELPQRLMIKDRQSVYIACNEAYARDLGRPVAEIVGRTDADFFAPELAATYVQADQRVMRTGEALTLEEPFVIGDRHSWLRTSKKPLHDDKGEVVGVLVIFEDVTEQHELTESLRRHDWALTALHRAGEALIRAGSEEELIADVCAALTHDDEYPLCWIGWARDDEARTVEVTSTAGRATAYADGLHISWGDGPLGQGPTGRAIRENKVMVNNRAASQSSFNPWKERALKHGIAASIAVPLQAGDHAIGALTVYARNEDSFGEREIGLFQEFAGTLMFGIEARRNAAALEAARQSRVRQDEKLRGALEDALAAIAGVLEQRDPYTAGHQKHVADLAIAIGRELGLDAERLHALLLAATVHDLGKIEVPVEILTKPARLNPAEFALVKRHPEVGYQLLKRIEFPWPIADIIRQHHETIDGNGYPQGLKGDQILIEAKILSVADIVESISSDRPYRPALGLDQAITEIVKMRGTKLDPVVVDACLRVLSRGEFTPNTL</sequence>
<proteinExistence type="predicted"/>
<comment type="caution">
    <text evidence="4">The sequence shown here is derived from an EMBL/GenBank/DDBJ whole genome shotgun (WGS) entry which is preliminary data.</text>
</comment>
<dbReference type="InterPro" id="IPR000700">
    <property type="entry name" value="PAS-assoc_C"/>
</dbReference>
<evidence type="ECO:0000259" key="2">
    <source>
        <dbReference type="PROSITE" id="PS50113"/>
    </source>
</evidence>
<dbReference type="Gene3D" id="3.30.450.40">
    <property type="match status" value="1"/>
</dbReference>
<dbReference type="SMART" id="SM00471">
    <property type="entry name" value="HDc"/>
    <property type="match status" value="1"/>
</dbReference>
<evidence type="ECO:0000259" key="3">
    <source>
        <dbReference type="PROSITE" id="PS51832"/>
    </source>
</evidence>
<dbReference type="PROSITE" id="PS50112">
    <property type="entry name" value="PAS"/>
    <property type="match status" value="1"/>
</dbReference>
<dbReference type="RefSeq" id="WP_109907896.1">
    <property type="nucleotide sequence ID" value="NZ_QGLE01000016.1"/>
</dbReference>
<dbReference type="AlphaFoldDB" id="A0A317DYU1"/>
<evidence type="ECO:0000313" key="5">
    <source>
        <dbReference type="Proteomes" id="UP000245461"/>
    </source>
</evidence>
<dbReference type="InterPro" id="IPR035965">
    <property type="entry name" value="PAS-like_dom_sf"/>
</dbReference>
<dbReference type="InterPro" id="IPR029016">
    <property type="entry name" value="GAF-like_dom_sf"/>
</dbReference>
<dbReference type="PROSITE" id="PS50113">
    <property type="entry name" value="PAC"/>
    <property type="match status" value="1"/>
</dbReference>
<dbReference type="SUPFAM" id="SSF109604">
    <property type="entry name" value="HD-domain/PDEase-like"/>
    <property type="match status" value="1"/>
</dbReference>
<dbReference type="Pfam" id="PF13185">
    <property type="entry name" value="GAF_2"/>
    <property type="match status" value="1"/>
</dbReference>
<dbReference type="Pfam" id="PF08448">
    <property type="entry name" value="PAS_4"/>
    <property type="match status" value="1"/>
</dbReference>
<reference evidence="4 5" key="1">
    <citation type="submission" date="2018-05" db="EMBL/GenBank/DDBJ databases">
        <title>Zavarzinia sp. HR-AS.</title>
        <authorList>
            <person name="Lee Y."/>
            <person name="Jeon C.O."/>
        </authorList>
    </citation>
    <scope>NUCLEOTIDE SEQUENCE [LARGE SCALE GENOMIC DNA]</scope>
    <source>
        <strain evidence="4 5">HR-AS</strain>
    </source>
</reference>
<dbReference type="CDD" id="cd00130">
    <property type="entry name" value="PAS"/>
    <property type="match status" value="1"/>
</dbReference>
<evidence type="ECO:0000259" key="1">
    <source>
        <dbReference type="PROSITE" id="PS50112"/>
    </source>
</evidence>
<dbReference type="SUPFAM" id="SSF55781">
    <property type="entry name" value="GAF domain-like"/>
    <property type="match status" value="1"/>
</dbReference>
<dbReference type="NCBIfam" id="TIGR00277">
    <property type="entry name" value="HDIG"/>
    <property type="match status" value="1"/>
</dbReference>
<dbReference type="SUPFAM" id="SSF55785">
    <property type="entry name" value="PYP-like sensor domain (PAS domain)"/>
    <property type="match status" value="1"/>
</dbReference>
<evidence type="ECO:0000313" key="4">
    <source>
        <dbReference type="EMBL" id="PWR18183.1"/>
    </source>
</evidence>
<dbReference type="CDD" id="cd00077">
    <property type="entry name" value="HDc"/>
    <property type="match status" value="1"/>
</dbReference>
<name>A0A317DYU1_9PROT</name>
<dbReference type="PANTHER" id="PTHR43155">
    <property type="entry name" value="CYCLIC DI-GMP PHOSPHODIESTERASE PA4108-RELATED"/>
    <property type="match status" value="1"/>
</dbReference>
<dbReference type="InterPro" id="IPR006675">
    <property type="entry name" value="HDIG_dom"/>
</dbReference>
<dbReference type="Pfam" id="PF13487">
    <property type="entry name" value="HD_5"/>
    <property type="match status" value="1"/>
</dbReference>
<dbReference type="SMART" id="SM00065">
    <property type="entry name" value="GAF"/>
    <property type="match status" value="1"/>
</dbReference>
<dbReference type="NCBIfam" id="TIGR00229">
    <property type="entry name" value="sensory_box"/>
    <property type="match status" value="1"/>
</dbReference>
<dbReference type="InterPro" id="IPR037522">
    <property type="entry name" value="HD_GYP_dom"/>
</dbReference>
<feature type="domain" description="PAS" evidence="1">
    <location>
        <begin position="18"/>
        <end position="84"/>
    </location>
</feature>
<feature type="domain" description="HD-GYP" evidence="3">
    <location>
        <begin position="325"/>
        <end position="518"/>
    </location>
</feature>
<protein>
    <submittedName>
        <fullName evidence="4">Uncharacterized protein</fullName>
    </submittedName>
</protein>
<dbReference type="Gene3D" id="1.10.3210.10">
    <property type="entry name" value="Hypothetical protein af1432"/>
    <property type="match status" value="1"/>
</dbReference>
<dbReference type="OrthoDB" id="9176789at2"/>
<dbReference type="InterPro" id="IPR013656">
    <property type="entry name" value="PAS_4"/>
</dbReference>
<accession>A0A317DYU1</accession>
<organism evidence="4 5">
    <name type="scientific">Zavarzinia aquatilis</name>
    <dbReference type="NCBI Taxonomy" id="2211142"/>
    <lineage>
        <taxon>Bacteria</taxon>
        <taxon>Pseudomonadati</taxon>
        <taxon>Pseudomonadota</taxon>
        <taxon>Alphaproteobacteria</taxon>
        <taxon>Rhodospirillales</taxon>
        <taxon>Zavarziniaceae</taxon>
        <taxon>Zavarzinia</taxon>
    </lineage>
</organism>
<dbReference type="InterPro" id="IPR000014">
    <property type="entry name" value="PAS"/>
</dbReference>
<dbReference type="GO" id="GO:0008081">
    <property type="term" value="F:phosphoric diester hydrolase activity"/>
    <property type="evidence" value="ECO:0007669"/>
    <property type="project" value="UniProtKB-ARBA"/>
</dbReference>
<dbReference type="PROSITE" id="PS51832">
    <property type="entry name" value="HD_GYP"/>
    <property type="match status" value="1"/>
</dbReference>